<reference evidence="3" key="1">
    <citation type="journal article" date="2014" name="Front. Microbiol.">
        <title>High frequency of phylogenetically diverse reductive dehalogenase-homologous genes in deep subseafloor sedimentary metagenomes.</title>
        <authorList>
            <person name="Kawai M."/>
            <person name="Futagami T."/>
            <person name="Toyoda A."/>
            <person name="Takaki Y."/>
            <person name="Nishi S."/>
            <person name="Hori S."/>
            <person name="Arai W."/>
            <person name="Tsubouchi T."/>
            <person name="Morono Y."/>
            <person name="Uchiyama I."/>
            <person name="Ito T."/>
            <person name="Fujiyama A."/>
            <person name="Inagaki F."/>
            <person name="Takami H."/>
        </authorList>
    </citation>
    <scope>NUCLEOTIDE SEQUENCE</scope>
    <source>
        <strain evidence="3">Expedition CK06-06</strain>
    </source>
</reference>
<evidence type="ECO:0000256" key="1">
    <source>
        <dbReference type="SAM" id="Coils"/>
    </source>
</evidence>
<keyword evidence="1" id="KW-0175">Coiled coil</keyword>
<dbReference type="EMBL" id="BARU01013716">
    <property type="protein sequence ID" value="GAH40046.1"/>
    <property type="molecule type" value="Genomic_DNA"/>
</dbReference>
<dbReference type="SUPFAM" id="SSF55785">
    <property type="entry name" value="PYP-like sensor domain (PAS domain)"/>
    <property type="match status" value="1"/>
</dbReference>
<dbReference type="InterPro" id="IPR013767">
    <property type="entry name" value="PAS_fold"/>
</dbReference>
<evidence type="ECO:0000313" key="3">
    <source>
        <dbReference type="EMBL" id="GAH40046.1"/>
    </source>
</evidence>
<name>X1F348_9ZZZZ</name>
<dbReference type="SMART" id="SM00091">
    <property type="entry name" value="PAS"/>
    <property type="match status" value="1"/>
</dbReference>
<dbReference type="InterPro" id="IPR000014">
    <property type="entry name" value="PAS"/>
</dbReference>
<dbReference type="CDD" id="cd00130">
    <property type="entry name" value="PAS"/>
    <property type="match status" value="1"/>
</dbReference>
<gene>
    <name evidence="3" type="ORF">S03H2_24606</name>
</gene>
<sequence>MSVGKKTDNEIMNELTKLRQRVAELEKSEAECKKLKKTLLQSEKRFKDITKNASEWIWELDLAGKYTYASPAVKAILGYKPEEVLKIHIYDLFHPEDRKNLKKKVFRM</sequence>
<dbReference type="InterPro" id="IPR035965">
    <property type="entry name" value="PAS-like_dom_sf"/>
</dbReference>
<dbReference type="PROSITE" id="PS50112">
    <property type="entry name" value="PAS"/>
    <property type="match status" value="1"/>
</dbReference>
<accession>X1F348</accession>
<protein>
    <recommendedName>
        <fullName evidence="2">PAS domain-containing protein</fullName>
    </recommendedName>
</protein>
<dbReference type="Gene3D" id="3.30.450.20">
    <property type="entry name" value="PAS domain"/>
    <property type="match status" value="1"/>
</dbReference>
<organism evidence="3">
    <name type="scientific">marine sediment metagenome</name>
    <dbReference type="NCBI Taxonomy" id="412755"/>
    <lineage>
        <taxon>unclassified sequences</taxon>
        <taxon>metagenomes</taxon>
        <taxon>ecological metagenomes</taxon>
    </lineage>
</organism>
<dbReference type="NCBIfam" id="TIGR00229">
    <property type="entry name" value="sensory_box"/>
    <property type="match status" value="1"/>
</dbReference>
<dbReference type="GO" id="GO:0006355">
    <property type="term" value="P:regulation of DNA-templated transcription"/>
    <property type="evidence" value="ECO:0007669"/>
    <property type="project" value="InterPro"/>
</dbReference>
<comment type="caution">
    <text evidence="3">The sequence shown here is derived from an EMBL/GenBank/DDBJ whole genome shotgun (WGS) entry which is preliminary data.</text>
</comment>
<feature type="non-terminal residue" evidence="3">
    <location>
        <position position="108"/>
    </location>
</feature>
<feature type="coiled-coil region" evidence="1">
    <location>
        <begin position="8"/>
        <end position="45"/>
    </location>
</feature>
<evidence type="ECO:0000259" key="2">
    <source>
        <dbReference type="PROSITE" id="PS50112"/>
    </source>
</evidence>
<dbReference type="AlphaFoldDB" id="X1F348"/>
<feature type="domain" description="PAS" evidence="2">
    <location>
        <begin position="42"/>
        <end position="108"/>
    </location>
</feature>
<dbReference type="Pfam" id="PF00989">
    <property type="entry name" value="PAS"/>
    <property type="match status" value="1"/>
</dbReference>
<proteinExistence type="predicted"/>